<protein>
    <submittedName>
        <fullName evidence="1">Uncharacterized protein</fullName>
    </submittedName>
</protein>
<dbReference type="Proteomes" id="UP000684084">
    <property type="component" value="Unassembled WGS sequence"/>
</dbReference>
<evidence type="ECO:0000313" key="2">
    <source>
        <dbReference type="Proteomes" id="UP000684084"/>
    </source>
</evidence>
<proteinExistence type="predicted"/>
<name>A0A915ZBU6_9GLOM</name>
<gene>
    <name evidence="1" type="ORF">CHRIB12_LOCUS11930</name>
</gene>
<dbReference type="EMBL" id="CAGKOT010000025">
    <property type="protein sequence ID" value="CAB5368748.1"/>
    <property type="molecule type" value="Genomic_DNA"/>
</dbReference>
<reference evidence="1" key="1">
    <citation type="submission" date="2020-05" db="EMBL/GenBank/DDBJ databases">
        <authorList>
            <person name="Rincon C."/>
            <person name="Sanders R I."/>
            <person name="Robbins C."/>
            <person name="Chaturvedi A."/>
        </authorList>
    </citation>
    <scope>NUCLEOTIDE SEQUENCE</scope>
    <source>
        <strain evidence="1">CHB12</strain>
    </source>
</reference>
<dbReference type="OrthoDB" id="2309325at2759"/>
<organism evidence="1 2">
    <name type="scientific">Rhizophagus irregularis</name>
    <dbReference type="NCBI Taxonomy" id="588596"/>
    <lineage>
        <taxon>Eukaryota</taxon>
        <taxon>Fungi</taxon>
        <taxon>Fungi incertae sedis</taxon>
        <taxon>Mucoromycota</taxon>
        <taxon>Glomeromycotina</taxon>
        <taxon>Glomeromycetes</taxon>
        <taxon>Glomerales</taxon>
        <taxon>Glomeraceae</taxon>
        <taxon>Rhizophagus</taxon>
    </lineage>
</organism>
<sequence>MSILILEDVQTFLKSGNVGIGHRDLDIQTHTTYTVSQGKLPAHCGLRGTVHSCPLAHLQCIEVLVLLIISLAEAFH</sequence>
<comment type="caution">
    <text evidence="1">The sequence shown here is derived from an EMBL/GenBank/DDBJ whole genome shotgun (WGS) entry which is preliminary data.</text>
</comment>
<accession>A0A915ZBU6</accession>
<evidence type="ECO:0000313" key="1">
    <source>
        <dbReference type="EMBL" id="CAB5368748.1"/>
    </source>
</evidence>
<dbReference type="AlphaFoldDB" id="A0A915ZBU6"/>